<evidence type="ECO:0000313" key="3">
    <source>
        <dbReference type="EMBL" id="CAF4176228.1"/>
    </source>
</evidence>
<dbReference type="EMBL" id="CAJOBR010006451">
    <property type="protein sequence ID" value="CAF4844249.1"/>
    <property type="molecule type" value="Genomic_DNA"/>
</dbReference>
<keyword evidence="2" id="KW-0732">Signal</keyword>
<dbReference type="EMBL" id="CAJOBQ010000299">
    <property type="protein sequence ID" value="CAF4321077.1"/>
    <property type="molecule type" value="Genomic_DNA"/>
</dbReference>
<dbReference type="Proteomes" id="UP000663862">
    <property type="component" value="Unassembled WGS sequence"/>
</dbReference>
<dbReference type="AlphaFoldDB" id="A0A821AJ07"/>
<accession>A0A821AJ07</accession>
<dbReference type="Proteomes" id="UP000663848">
    <property type="component" value="Unassembled WGS sequence"/>
</dbReference>
<sequence length="177" mass="20871">MDHQSFVSIAFLLMLALHFSLALTNFDESTDFIKNELEPSERIYLQSINGKDNNMQENYERRRQSDPTSPQSPSPYGANKGKIRPRLLKYDFLRNQWVMQRINSKHVVTDNLPPVSTCNAYTMFKDSVDVERPVKYHPLNDPSRYTDRTKQYHNTMEKLKFWRRYLNDVDEENSSAG</sequence>
<evidence type="ECO:0000313" key="7">
    <source>
        <dbReference type="Proteomes" id="UP000663838"/>
    </source>
</evidence>
<comment type="caution">
    <text evidence="5">The sequence shown here is derived from an EMBL/GenBank/DDBJ whole genome shotgun (WGS) entry which is preliminary data.</text>
</comment>
<dbReference type="EMBL" id="CAJOBO010000257">
    <property type="protein sequence ID" value="CAF4176228.1"/>
    <property type="molecule type" value="Genomic_DNA"/>
</dbReference>
<feature type="signal peptide" evidence="2">
    <location>
        <begin position="1"/>
        <end position="22"/>
    </location>
</feature>
<feature type="compositionally biased region" description="Polar residues" evidence="1">
    <location>
        <begin position="47"/>
        <end position="57"/>
    </location>
</feature>
<dbReference type="EMBL" id="CAJOBS010000429">
    <property type="protein sequence ID" value="CAF4574879.1"/>
    <property type="molecule type" value="Genomic_DNA"/>
</dbReference>
<gene>
    <name evidence="3" type="ORF">HFQ381_LOCUS5924</name>
    <name evidence="6" type="ORF">QYT958_LOCUS26674</name>
    <name evidence="5" type="ORF">TOA249_LOCUS8868</name>
    <name evidence="4" type="ORF">TSG867_LOCUS7559</name>
</gene>
<evidence type="ECO:0000313" key="5">
    <source>
        <dbReference type="EMBL" id="CAF4574879.1"/>
    </source>
</evidence>
<feature type="compositionally biased region" description="Low complexity" evidence="1">
    <location>
        <begin position="66"/>
        <end position="75"/>
    </location>
</feature>
<organism evidence="5 7">
    <name type="scientific">Rotaria socialis</name>
    <dbReference type="NCBI Taxonomy" id="392032"/>
    <lineage>
        <taxon>Eukaryota</taxon>
        <taxon>Metazoa</taxon>
        <taxon>Spiralia</taxon>
        <taxon>Gnathifera</taxon>
        <taxon>Rotifera</taxon>
        <taxon>Eurotatoria</taxon>
        <taxon>Bdelloidea</taxon>
        <taxon>Philodinida</taxon>
        <taxon>Philodinidae</taxon>
        <taxon>Rotaria</taxon>
    </lineage>
</organism>
<dbReference type="Proteomes" id="UP000663851">
    <property type="component" value="Unassembled WGS sequence"/>
</dbReference>
<dbReference type="Proteomes" id="UP000663838">
    <property type="component" value="Unassembled WGS sequence"/>
</dbReference>
<reference evidence="5" key="1">
    <citation type="submission" date="2021-02" db="EMBL/GenBank/DDBJ databases">
        <authorList>
            <person name="Nowell W R."/>
        </authorList>
    </citation>
    <scope>NUCLEOTIDE SEQUENCE</scope>
</reference>
<protein>
    <submittedName>
        <fullName evidence="5">Uncharacterized protein</fullName>
    </submittedName>
</protein>
<evidence type="ECO:0000313" key="6">
    <source>
        <dbReference type="EMBL" id="CAF4844249.1"/>
    </source>
</evidence>
<name>A0A821AJ07_9BILA</name>
<proteinExistence type="predicted"/>
<feature type="chain" id="PRO_5036237742" evidence="2">
    <location>
        <begin position="23"/>
        <end position="177"/>
    </location>
</feature>
<evidence type="ECO:0000256" key="1">
    <source>
        <dbReference type="SAM" id="MobiDB-lite"/>
    </source>
</evidence>
<feature type="region of interest" description="Disordered" evidence="1">
    <location>
        <begin position="47"/>
        <end position="81"/>
    </location>
</feature>
<evidence type="ECO:0000256" key="2">
    <source>
        <dbReference type="SAM" id="SignalP"/>
    </source>
</evidence>
<evidence type="ECO:0000313" key="4">
    <source>
        <dbReference type="EMBL" id="CAF4321077.1"/>
    </source>
</evidence>